<reference evidence="3" key="1">
    <citation type="journal article" date="2020" name="Stud. Mycol.">
        <title>101 Dothideomycetes genomes: a test case for predicting lifestyles and emergence of pathogens.</title>
        <authorList>
            <person name="Haridas S."/>
            <person name="Albert R."/>
            <person name="Binder M."/>
            <person name="Bloem J."/>
            <person name="Labutti K."/>
            <person name="Salamov A."/>
            <person name="Andreopoulos B."/>
            <person name="Baker S."/>
            <person name="Barry K."/>
            <person name="Bills G."/>
            <person name="Bluhm B."/>
            <person name="Cannon C."/>
            <person name="Castanera R."/>
            <person name="Culley D."/>
            <person name="Daum C."/>
            <person name="Ezra D."/>
            <person name="Gonzalez J."/>
            <person name="Henrissat B."/>
            <person name="Kuo A."/>
            <person name="Liang C."/>
            <person name="Lipzen A."/>
            <person name="Lutzoni F."/>
            <person name="Magnuson J."/>
            <person name="Mondo S."/>
            <person name="Nolan M."/>
            <person name="Ohm R."/>
            <person name="Pangilinan J."/>
            <person name="Park H.-J."/>
            <person name="Ramirez L."/>
            <person name="Alfaro M."/>
            <person name="Sun H."/>
            <person name="Tritt A."/>
            <person name="Yoshinaga Y."/>
            <person name="Zwiers L.-H."/>
            <person name="Turgeon B."/>
            <person name="Goodwin S."/>
            <person name="Spatafora J."/>
            <person name="Crous P."/>
            <person name="Grigoriev I."/>
        </authorList>
    </citation>
    <scope>NUCLEOTIDE SEQUENCE</scope>
    <source>
        <strain evidence="3">CBS 121167</strain>
    </source>
</reference>
<organism evidence="3 4">
    <name type="scientific">Aplosporella prunicola CBS 121167</name>
    <dbReference type="NCBI Taxonomy" id="1176127"/>
    <lineage>
        <taxon>Eukaryota</taxon>
        <taxon>Fungi</taxon>
        <taxon>Dikarya</taxon>
        <taxon>Ascomycota</taxon>
        <taxon>Pezizomycotina</taxon>
        <taxon>Dothideomycetes</taxon>
        <taxon>Dothideomycetes incertae sedis</taxon>
        <taxon>Botryosphaeriales</taxon>
        <taxon>Aplosporellaceae</taxon>
        <taxon>Aplosporella</taxon>
    </lineage>
</organism>
<accession>A0A6A6BVJ4</accession>
<dbReference type="GeneID" id="54301325"/>
<dbReference type="Gene3D" id="3.40.50.1820">
    <property type="entry name" value="alpha/beta hydrolase"/>
    <property type="match status" value="1"/>
</dbReference>
<gene>
    <name evidence="3" type="ORF">K452DRAFT_315081</name>
</gene>
<keyword evidence="4" id="KW-1185">Reference proteome</keyword>
<dbReference type="InterPro" id="IPR000073">
    <property type="entry name" value="AB_hydrolase_1"/>
</dbReference>
<sequence>MHPPHLAAFAALASVAASTKTCLNQTIPVTIESRNGVFDIAIPHQNLDVTTFVQNMTRQGHNFTNEALIGYQTVAGTYNISTKYCYDNDTESSPNKLQILTHGIGFDKTYWDLSYNNFNYSYINSALAAGYAALSYDRLGIGNSSHGEPLNEIQAFLEIAGMRALTTMLRTGSFPNVDHSYSSIVHVGHSFGSAQSYSFANMYPNETSGLVLTGFSMNSSFLPYFAAASNFGLASLNQPLRFGNGSAALLQQTLGKSDLYEYVKFVDLANLPTGQNLTDGYLTWANIQANQYNFFLPGHFDPRLLGVAEENKQPVTLGELLTLGSVPTENQFTGPVLVITGEADVPFCGGDCFATGGVASSIPAAVKASFNVSDDKFEAYIQPATGHSINAHYNATGAYQVINNWLSSQDL</sequence>
<feature type="domain" description="AB hydrolase-1" evidence="2">
    <location>
        <begin position="99"/>
        <end position="275"/>
    </location>
</feature>
<dbReference type="Pfam" id="PF12697">
    <property type="entry name" value="Abhydrolase_6"/>
    <property type="match status" value="1"/>
</dbReference>
<evidence type="ECO:0000313" key="4">
    <source>
        <dbReference type="Proteomes" id="UP000799438"/>
    </source>
</evidence>
<dbReference type="Proteomes" id="UP000799438">
    <property type="component" value="Unassembled WGS sequence"/>
</dbReference>
<evidence type="ECO:0000256" key="1">
    <source>
        <dbReference type="SAM" id="SignalP"/>
    </source>
</evidence>
<dbReference type="EMBL" id="ML995475">
    <property type="protein sequence ID" value="KAF2146877.1"/>
    <property type="molecule type" value="Genomic_DNA"/>
</dbReference>
<feature type="chain" id="PRO_5025402808" description="AB hydrolase-1 domain-containing protein" evidence="1">
    <location>
        <begin position="19"/>
        <end position="411"/>
    </location>
</feature>
<feature type="signal peptide" evidence="1">
    <location>
        <begin position="1"/>
        <end position="18"/>
    </location>
</feature>
<evidence type="ECO:0000313" key="3">
    <source>
        <dbReference type="EMBL" id="KAF2146877.1"/>
    </source>
</evidence>
<dbReference type="SUPFAM" id="SSF53474">
    <property type="entry name" value="alpha/beta-Hydrolases"/>
    <property type="match status" value="1"/>
</dbReference>
<keyword evidence="1" id="KW-0732">Signal</keyword>
<dbReference type="InterPro" id="IPR029058">
    <property type="entry name" value="AB_hydrolase_fold"/>
</dbReference>
<dbReference type="AlphaFoldDB" id="A0A6A6BVJ4"/>
<proteinExistence type="predicted"/>
<protein>
    <recommendedName>
        <fullName evidence="2">AB hydrolase-1 domain-containing protein</fullName>
    </recommendedName>
</protein>
<dbReference type="OrthoDB" id="190201at2759"/>
<name>A0A6A6BVJ4_9PEZI</name>
<dbReference type="RefSeq" id="XP_033402585.1">
    <property type="nucleotide sequence ID" value="XM_033543828.1"/>
</dbReference>
<evidence type="ECO:0000259" key="2">
    <source>
        <dbReference type="Pfam" id="PF12697"/>
    </source>
</evidence>